<name>A0ABR8CT75_9NOST</name>
<feature type="chain" id="PRO_5046973988" description="CpcD" evidence="1">
    <location>
        <begin position="35"/>
        <end position="147"/>
    </location>
</feature>
<reference evidence="2 3" key="1">
    <citation type="journal article" date="2020" name="ISME J.">
        <title>Comparative genomics reveals insights into cyanobacterial evolution and habitat adaptation.</title>
        <authorList>
            <person name="Chen M.Y."/>
            <person name="Teng W.K."/>
            <person name="Zhao L."/>
            <person name="Hu C.X."/>
            <person name="Zhou Y.K."/>
            <person name="Han B.P."/>
            <person name="Song L.R."/>
            <person name="Shu W.S."/>
        </authorList>
    </citation>
    <scope>NUCLEOTIDE SEQUENCE [LARGE SCALE GENOMIC DNA]</scope>
    <source>
        <strain evidence="2 3">FACHB-260</strain>
    </source>
</reference>
<evidence type="ECO:0000256" key="1">
    <source>
        <dbReference type="SAM" id="SignalP"/>
    </source>
</evidence>
<gene>
    <name evidence="2" type="ORF">H6G18_19995</name>
</gene>
<dbReference type="EMBL" id="JACJRF010000044">
    <property type="protein sequence ID" value="MBD2346412.1"/>
    <property type="molecule type" value="Genomic_DNA"/>
</dbReference>
<organism evidence="2 3">
    <name type="scientific">Anabaena subtropica FACHB-260</name>
    <dbReference type="NCBI Taxonomy" id="2692884"/>
    <lineage>
        <taxon>Bacteria</taxon>
        <taxon>Bacillati</taxon>
        <taxon>Cyanobacteriota</taxon>
        <taxon>Cyanophyceae</taxon>
        <taxon>Nostocales</taxon>
        <taxon>Nostocaceae</taxon>
        <taxon>Anabaena</taxon>
    </lineage>
</organism>
<proteinExistence type="predicted"/>
<comment type="caution">
    <text evidence="2">The sequence shown here is derived from an EMBL/GenBank/DDBJ whole genome shotgun (WGS) entry which is preliminary data.</text>
</comment>
<evidence type="ECO:0000313" key="3">
    <source>
        <dbReference type="Proteomes" id="UP000607281"/>
    </source>
</evidence>
<evidence type="ECO:0008006" key="4">
    <source>
        <dbReference type="Google" id="ProtNLM"/>
    </source>
</evidence>
<evidence type="ECO:0000313" key="2">
    <source>
        <dbReference type="EMBL" id="MBD2346412.1"/>
    </source>
</evidence>
<sequence length="147" mass="16750">MLIGNARLHSRKLICCLGILGASLGVMVPTAVYSQTPTTQSVPVIRILRVTVTGGTTFKLQENWFRQSTEITDNNKKCGVRTGEKFFVASISDNRNNNAEYREGNRVERVRDYYTVTFDRPLPCNRTNQTWYIYKPHVQQLQAVPIP</sequence>
<keyword evidence="1" id="KW-0732">Signal</keyword>
<protein>
    <recommendedName>
        <fullName evidence="4">CpcD</fullName>
    </recommendedName>
</protein>
<keyword evidence="3" id="KW-1185">Reference proteome</keyword>
<dbReference type="Proteomes" id="UP000607281">
    <property type="component" value="Unassembled WGS sequence"/>
</dbReference>
<dbReference type="RefSeq" id="WP_190408830.1">
    <property type="nucleotide sequence ID" value="NZ_JACJRF010000044.1"/>
</dbReference>
<feature type="signal peptide" evidence="1">
    <location>
        <begin position="1"/>
        <end position="34"/>
    </location>
</feature>
<accession>A0ABR8CT75</accession>